<reference evidence="8" key="1">
    <citation type="submission" date="2016-11" db="EMBL/GenBank/DDBJ databases">
        <authorList>
            <person name="Varghese N."/>
            <person name="Submissions S."/>
        </authorList>
    </citation>
    <scope>NUCLEOTIDE SEQUENCE [LARGE SCALE GENOMIC DNA]</scope>
    <source>
        <strain evidence="8">DSM 17539</strain>
    </source>
</reference>
<dbReference type="Gene3D" id="3.40.1390.30">
    <property type="entry name" value="NIF3 (NGG1p interacting factor 3)-like"/>
    <property type="match status" value="1"/>
</dbReference>
<evidence type="ECO:0000313" key="7">
    <source>
        <dbReference type="EMBL" id="SHF66658.1"/>
    </source>
</evidence>
<organism evidence="7 8">
    <name type="scientific">Arenibacter palladensis</name>
    <dbReference type="NCBI Taxonomy" id="237373"/>
    <lineage>
        <taxon>Bacteria</taxon>
        <taxon>Pseudomonadati</taxon>
        <taxon>Bacteroidota</taxon>
        <taxon>Flavobacteriia</taxon>
        <taxon>Flavobacteriales</taxon>
        <taxon>Flavobacteriaceae</taxon>
        <taxon>Arenibacter</taxon>
    </lineage>
</organism>
<comment type="subunit">
    <text evidence="2">Homohexamer.</text>
</comment>
<evidence type="ECO:0000256" key="4">
    <source>
        <dbReference type="ARBA" id="ARBA00022723"/>
    </source>
</evidence>
<evidence type="ECO:0000256" key="1">
    <source>
        <dbReference type="ARBA" id="ARBA00006964"/>
    </source>
</evidence>
<dbReference type="SUPFAM" id="SSF102705">
    <property type="entry name" value="NIF3 (NGG1p interacting factor 3)-like"/>
    <property type="match status" value="1"/>
</dbReference>
<dbReference type="OrthoDB" id="9792792at2"/>
<feature type="binding site" evidence="6">
    <location>
        <position position="327"/>
    </location>
    <ligand>
        <name>a divalent metal cation</name>
        <dbReference type="ChEBI" id="CHEBI:60240"/>
        <label>1</label>
    </ligand>
</feature>
<dbReference type="GO" id="GO:0005737">
    <property type="term" value="C:cytoplasm"/>
    <property type="evidence" value="ECO:0007669"/>
    <property type="project" value="TreeGrafter"/>
</dbReference>
<protein>
    <recommendedName>
        <fullName evidence="3 5">GTP cyclohydrolase 1 type 2 homolog</fullName>
    </recommendedName>
</protein>
<dbReference type="NCBIfam" id="TIGR00486">
    <property type="entry name" value="YbgI_SA1388"/>
    <property type="match status" value="1"/>
</dbReference>
<dbReference type="PANTHER" id="PTHR13799">
    <property type="entry name" value="NGG1 INTERACTING FACTOR 3"/>
    <property type="match status" value="1"/>
</dbReference>
<dbReference type="PIRSF" id="PIRSF037489">
    <property type="entry name" value="UCP037489_NIF3_YqfO"/>
    <property type="match status" value="1"/>
</dbReference>
<dbReference type="AlphaFoldDB" id="A0A1M5DI39"/>
<dbReference type="EMBL" id="FQUX01000006">
    <property type="protein sequence ID" value="SHF66658.1"/>
    <property type="molecule type" value="Genomic_DNA"/>
</dbReference>
<keyword evidence="4 5" id="KW-0479">Metal-binding</keyword>
<evidence type="ECO:0000256" key="3">
    <source>
        <dbReference type="ARBA" id="ARBA00022112"/>
    </source>
</evidence>
<feature type="binding site" evidence="6">
    <location>
        <position position="65"/>
    </location>
    <ligand>
        <name>a divalent metal cation</name>
        <dbReference type="ChEBI" id="CHEBI:60240"/>
        <label>1</label>
    </ligand>
</feature>
<dbReference type="GO" id="GO:0046872">
    <property type="term" value="F:metal ion binding"/>
    <property type="evidence" value="ECO:0007669"/>
    <property type="project" value="UniProtKB-UniRule"/>
</dbReference>
<gene>
    <name evidence="7" type="ORF">SAMN03080594_106102</name>
</gene>
<comment type="similarity">
    <text evidence="1 5">Belongs to the GTP cyclohydrolase I type 2/NIF3 family.</text>
</comment>
<sequence>MIINQVIDILEELAPLNYAEDFDNVGLLVGNANNEVNGILVTLDTLENVVEEAIAKKCNLIVSFHPIIFGGLKKITGSNYVQRVVIKAIKHDIAIYSMHTALDNSNKGVNAKICEVLGLQNTSILIPQKGTIRKLTTYVPKENADALKTALFHAGAGNIGNYSNCSFTVDGTGSYQAKAGANPYLGKIGETHYEDESQISVTYGRANEQKILKALFGNHPYEEVAYEIQTLENKNQNIGMGMVGNLEKSMGEEEFFEFLKVKMNVSSIRHSDFLEKKIKNVALLGGSGSFAISAAIAANADVFVTSDLKYHQFYEAEGKILLADIGHYETEQFTKNLLVDYLTKKIPNFAVSLSESKTNPIKYF</sequence>
<proteinExistence type="inferred from homology"/>
<name>A0A1M5DI39_9FLAO</name>
<dbReference type="RefSeq" id="WP_072863425.1">
    <property type="nucleotide sequence ID" value="NZ_FQUX01000006.1"/>
</dbReference>
<keyword evidence="8" id="KW-1185">Reference proteome</keyword>
<dbReference type="InterPro" id="IPR002678">
    <property type="entry name" value="DUF34/NIF3"/>
</dbReference>
<accession>A0A1M5DI39</accession>
<dbReference type="InterPro" id="IPR036069">
    <property type="entry name" value="DUF34/NIF3_sf"/>
</dbReference>
<evidence type="ECO:0000256" key="2">
    <source>
        <dbReference type="ARBA" id="ARBA00011643"/>
    </source>
</evidence>
<dbReference type="PANTHER" id="PTHR13799:SF14">
    <property type="entry name" value="GTP CYCLOHYDROLASE 1 TYPE 2 HOMOLOG"/>
    <property type="match status" value="1"/>
</dbReference>
<evidence type="ECO:0000256" key="6">
    <source>
        <dbReference type="PIRSR" id="PIRSR602678-1"/>
    </source>
</evidence>
<dbReference type="InterPro" id="IPR015867">
    <property type="entry name" value="N-reg_PII/ATP_PRibTrfase_C"/>
</dbReference>
<evidence type="ECO:0000256" key="5">
    <source>
        <dbReference type="PIRNR" id="PIRNR037489"/>
    </source>
</evidence>
<feature type="binding site" evidence="6">
    <location>
        <position position="331"/>
    </location>
    <ligand>
        <name>a divalent metal cation</name>
        <dbReference type="ChEBI" id="CHEBI:60240"/>
        <label>1</label>
    </ligand>
</feature>
<dbReference type="InterPro" id="IPR017221">
    <property type="entry name" value="DUF34/NIF3_bac"/>
</dbReference>
<dbReference type="Pfam" id="PF01784">
    <property type="entry name" value="DUF34_NIF3"/>
    <property type="match status" value="1"/>
</dbReference>
<dbReference type="Proteomes" id="UP000184406">
    <property type="component" value="Unassembled WGS sequence"/>
</dbReference>
<evidence type="ECO:0000313" key="8">
    <source>
        <dbReference type="Proteomes" id="UP000184406"/>
    </source>
</evidence>
<dbReference type="FunFam" id="3.40.1390.30:FF:000001">
    <property type="entry name" value="GTP cyclohydrolase 1 type 2"/>
    <property type="match status" value="1"/>
</dbReference>
<dbReference type="Gene3D" id="3.30.70.120">
    <property type="match status" value="1"/>
</dbReference>
<feature type="binding site" evidence="6">
    <location>
        <position position="103"/>
    </location>
    <ligand>
        <name>a divalent metal cation</name>
        <dbReference type="ChEBI" id="CHEBI:60240"/>
        <label>1</label>
    </ligand>
</feature>